<feature type="transmembrane region" description="Helical" evidence="1">
    <location>
        <begin position="93"/>
        <end position="116"/>
    </location>
</feature>
<evidence type="ECO:0000313" key="2">
    <source>
        <dbReference type="EMBL" id="MBD1365063.1"/>
    </source>
</evidence>
<gene>
    <name evidence="2" type="ORF">IDJ77_14675</name>
</gene>
<dbReference type="Proteomes" id="UP000606600">
    <property type="component" value="Unassembled WGS sequence"/>
</dbReference>
<evidence type="ECO:0000256" key="1">
    <source>
        <dbReference type="SAM" id="Phobius"/>
    </source>
</evidence>
<keyword evidence="1" id="KW-1133">Transmembrane helix</keyword>
<protein>
    <submittedName>
        <fullName evidence="2">Uncharacterized protein</fullName>
    </submittedName>
</protein>
<feature type="transmembrane region" description="Helical" evidence="1">
    <location>
        <begin position="122"/>
        <end position="143"/>
    </location>
</feature>
<reference evidence="2 3" key="1">
    <citation type="submission" date="2020-09" db="EMBL/GenBank/DDBJ databases">
        <title>Novel species of Mucilaginibacter isolated from a glacier on the Tibetan Plateau.</title>
        <authorList>
            <person name="Liu Q."/>
            <person name="Xin Y.-H."/>
        </authorList>
    </citation>
    <scope>NUCLEOTIDE SEQUENCE [LARGE SCALE GENOMIC DNA]</scope>
    <source>
        <strain evidence="2 3">ZT4R22</strain>
    </source>
</reference>
<dbReference type="EMBL" id="JACWMY010000007">
    <property type="protein sequence ID" value="MBD1365063.1"/>
    <property type="molecule type" value="Genomic_DNA"/>
</dbReference>
<proteinExistence type="predicted"/>
<name>A0ABR7WRX9_9SPHI</name>
<evidence type="ECO:0000313" key="3">
    <source>
        <dbReference type="Proteomes" id="UP000606600"/>
    </source>
</evidence>
<keyword evidence="1" id="KW-0472">Membrane</keyword>
<comment type="caution">
    <text evidence="2">The sequence shown here is derived from an EMBL/GenBank/DDBJ whole genome shotgun (WGS) entry which is preliminary data.</text>
</comment>
<keyword evidence="1" id="KW-0812">Transmembrane</keyword>
<sequence>MRRIKACIKIMIAGLFLSGITAFPLQTELHLLSNLSGAAPEFMHTWIETVYQGVKASNRAYPFLSYGTDWLAFAHIMLAVLFVGPLRDPVKNIWVIEFGMIACAAILPLAIVMGPIRHIPFFWTLVDCSFGVIGIIPLYISYINIKKLQQFNRNGL</sequence>
<keyword evidence="3" id="KW-1185">Reference proteome</keyword>
<feature type="transmembrane region" description="Helical" evidence="1">
    <location>
        <begin position="70"/>
        <end position="86"/>
    </location>
</feature>
<accession>A0ABR7WRX9</accession>
<organism evidence="2 3">
    <name type="scientific">Mucilaginibacter pankratovii</name>
    <dbReference type="NCBI Taxonomy" id="2772110"/>
    <lineage>
        <taxon>Bacteria</taxon>
        <taxon>Pseudomonadati</taxon>
        <taxon>Bacteroidota</taxon>
        <taxon>Sphingobacteriia</taxon>
        <taxon>Sphingobacteriales</taxon>
        <taxon>Sphingobacteriaceae</taxon>
        <taxon>Mucilaginibacter</taxon>
    </lineage>
</organism>